<keyword evidence="1" id="KW-0472">Membrane</keyword>
<dbReference type="InterPro" id="IPR050768">
    <property type="entry name" value="UPF0353/GerABKA_families"/>
</dbReference>
<feature type="domain" description="VWFA" evidence="2">
    <location>
        <begin position="103"/>
        <end position="201"/>
    </location>
</feature>
<accession>A0A9X2FCM9</accession>
<evidence type="ECO:0000313" key="4">
    <source>
        <dbReference type="Proteomes" id="UP001155241"/>
    </source>
</evidence>
<protein>
    <submittedName>
        <fullName evidence="3">VWA domain-containing protein</fullName>
    </submittedName>
</protein>
<comment type="caution">
    <text evidence="3">The sequence shown here is derived from an EMBL/GenBank/DDBJ whole genome shotgun (WGS) entry which is preliminary data.</text>
</comment>
<organism evidence="3 4">
    <name type="scientific">Aeoliella straminimaris</name>
    <dbReference type="NCBI Taxonomy" id="2954799"/>
    <lineage>
        <taxon>Bacteria</taxon>
        <taxon>Pseudomonadati</taxon>
        <taxon>Planctomycetota</taxon>
        <taxon>Planctomycetia</taxon>
        <taxon>Pirellulales</taxon>
        <taxon>Lacipirellulaceae</taxon>
        <taxon>Aeoliella</taxon>
    </lineage>
</organism>
<evidence type="ECO:0000259" key="2">
    <source>
        <dbReference type="Pfam" id="PF13519"/>
    </source>
</evidence>
<evidence type="ECO:0000313" key="3">
    <source>
        <dbReference type="EMBL" id="MCO6046607.1"/>
    </source>
</evidence>
<dbReference type="PANTHER" id="PTHR22550">
    <property type="entry name" value="SPORE GERMINATION PROTEIN"/>
    <property type="match status" value="1"/>
</dbReference>
<dbReference type="Pfam" id="PF13519">
    <property type="entry name" value="VWA_2"/>
    <property type="match status" value="1"/>
</dbReference>
<sequence>MIEQFSNFHFLRPWWLLMLPVAVVVWWFWQRRSDALSGWRSQIDPKLLEALVVGRESHRDWRPWLLLAAWLLVVLAVAGPTWRLEPNPFAADAQPLLILLKADDSMNQTPPEPSRMERAHLKIEDLAELRQGQPLGLIAYAGSAHLVLPPTHDTEVVAKMASQVSPAIMPKPGDRLDLAIEQATKLLAQLQQGGSLLVVADTAEIDTQAVAALSKLEPSFPIQFLSLGGDDSPEGVSIQQAAGKLHAEVQALAVDDQDLTSVISFAERRAFQGLAGESDRWQEAGYWLSPVIALIVALSFRRRRVVTPEGQS</sequence>
<keyword evidence="4" id="KW-1185">Reference proteome</keyword>
<dbReference type="SUPFAM" id="SSF53300">
    <property type="entry name" value="vWA-like"/>
    <property type="match status" value="1"/>
</dbReference>
<gene>
    <name evidence="3" type="ORF">NG895_22135</name>
</gene>
<dbReference type="InterPro" id="IPR002035">
    <property type="entry name" value="VWF_A"/>
</dbReference>
<feature type="transmembrane region" description="Helical" evidence="1">
    <location>
        <begin position="12"/>
        <end position="29"/>
    </location>
</feature>
<evidence type="ECO:0000256" key="1">
    <source>
        <dbReference type="SAM" id="Phobius"/>
    </source>
</evidence>
<dbReference type="InterPro" id="IPR036465">
    <property type="entry name" value="vWFA_dom_sf"/>
</dbReference>
<dbReference type="EMBL" id="JAMXLR010000076">
    <property type="protein sequence ID" value="MCO6046607.1"/>
    <property type="molecule type" value="Genomic_DNA"/>
</dbReference>
<proteinExistence type="predicted"/>
<name>A0A9X2FCM9_9BACT</name>
<feature type="transmembrane region" description="Helical" evidence="1">
    <location>
        <begin position="64"/>
        <end position="82"/>
    </location>
</feature>
<dbReference type="AlphaFoldDB" id="A0A9X2FCM9"/>
<dbReference type="Gene3D" id="3.40.50.410">
    <property type="entry name" value="von Willebrand factor, type A domain"/>
    <property type="match status" value="1"/>
</dbReference>
<keyword evidence="1" id="KW-0812">Transmembrane</keyword>
<reference evidence="3" key="1">
    <citation type="submission" date="2022-06" db="EMBL/GenBank/DDBJ databases">
        <title>Aeoliella straminimaris, a novel planctomycete from sediments.</title>
        <authorList>
            <person name="Vitorino I.R."/>
            <person name="Lage O.M."/>
        </authorList>
    </citation>
    <scope>NUCLEOTIDE SEQUENCE</scope>
    <source>
        <strain evidence="3">ICT_H6.2</strain>
    </source>
</reference>
<keyword evidence="1" id="KW-1133">Transmembrane helix</keyword>
<dbReference type="RefSeq" id="WP_252854721.1">
    <property type="nucleotide sequence ID" value="NZ_JAMXLR010000076.1"/>
</dbReference>
<dbReference type="PANTHER" id="PTHR22550:SF14">
    <property type="entry name" value="VWFA DOMAIN-CONTAINING PROTEIN"/>
    <property type="match status" value="1"/>
</dbReference>
<dbReference type="Proteomes" id="UP001155241">
    <property type="component" value="Unassembled WGS sequence"/>
</dbReference>